<comment type="caution">
    <text evidence="2">The sequence shown here is derived from an EMBL/GenBank/DDBJ whole genome shotgun (WGS) entry which is preliminary data.</text>
</comment>
<dbReference type="OrthoDB" id="3240950at2759"/>
<protein>
    <submittedName>
        <fullName evidence="2">Uncharacterized protein</fullName>
    </submittedName>
</protein>
<feature type="region of interest" description="Disordered" evidence="1">
    <location>
        <begin position="360"/>
        <end position="416"/>
    </location>
</feature>
<evidence type="ECO:0000313" key="2">
    <source>
        <dbReference type="EMBL" id="THH17948.1"/>
    </source>
</evidence>
<dbReference type="EMBL" id="SGPL01000091">
    <property type="protein sequence ID" value="THH17948.1"/>
    <property type="molecule type" value="Genomic_DNA"/>
</dbReference>
<gene>
    <name evidence="2" type="ORF">EW146_g2942</name>
</gene>
<evidence type="ECO:0000256" key="1">
    <source>
        <dbReference type="SAM" id="MobiDB-lite"/>
    </source>
</evidence>
<dbReference type="AlphaFoldDB" id="A0A4S4M0W6"/>
<feature type="compositionally biased region" description="Polar residues" evidence="1">
    <location>
        <begin position="394"/>
        <end position="416"/>
    </location>
</feature>
<keyword evidence="3" id="KW-1185">Reference proteome</keyword>
<proteinExistence type="predicted"/>
<feature type="region of interest" description="Disordered" evidence="1">
    <location>
        <begin position="215"/>
        <end position="255"/>
    </location>
</feature>
<organism evidence="2 3">
    <name type="scientific">Bondarzewia mesenterica</name>
    <dbReference type="NCBI Taxonomy" id="1095465"/>
    <lineage>
        <taxon>Eukaryota</taxon>
        <taxon>Fungi</taxon>
        <taxon>Dikarya</taxon>
        <taxon>Basidiomycota</taxon>
        <taxon>Agaricomycotina</taxon>
        <taxon>Agaricomycetes</taxon>
        <taxon>Russulales</taxon>
        <taxon>Bondarzewiaceae</taxon>
        <taxon>Bondarzewia</taxon>
    </lineage>
</organism>
<sequence length="416" mass="46632">MGRERSIGHIATLRPAILRGFLVVSPTGIHNIVLYEVRFKAWIATLSRRIASPSTATDDLESYDDEQMSRYSAARPRSPPVFRSLLSKHRRAKAQMKAESDDDEEWQFLDNPQDMRATVEDYYSDGDSIPNDAAEEAVHIISESSRVDSPIPMVQRQDYAAHSRLHEDFSPTTPRASTVTRLEYRERENGGPYMNTHVPSNGLAPRHYMDLTPVVPGQWQPPEISASRRHDYPHASSSRAAPSRQSPVPSSSSASVIYTLDDGTRVQVRVIRSSISQPVTDCFVTGSRRVAQKGTFISKACTSWSKKRFTSSPPGMNVIFRDEYGEEITRVGDFSENSPPVHYEEAPIILKDEHGRVIYQTGKSDDGRSDYSEDTYRQDRPKVVHLGQFVPQGSYGSRSPSPITVSLDNRGQKISS</sequence>
<reference evidence="2 3" key="1">
    <citation type="submission" date="2019-02" db="EMBL/GenBank/DDBJ databases">
        <title>Genome sequencing of the rare red list fungi Bondarzewia mesenterica.</title>
        <authorList>
            <person name="Buettner E."/>
            <person name="Kellner H."/>
        </authorList>
    </citation>
    <scope>NUCLEOTIDE SEQUENCE [LARGE SCALE GENOMIC DNA]</scope>
    <source>
        <strain evidence="2 3">DSM 108281</strain>
    </source>
</reference>
<feature type="compositionally biased region" description="Basic and acidic residues" evidence="1">
    <location>
        <begin position="363"/>
        <end position="382"/>
    </location>
</feature>
<evidence type="ECO:0000313" key="3">
    <source>
        <dbReference type="Proteomes" id="UP000310158"/>
    </source>
</evidence>
<accession>A0A4S4M0W6</accession>
<name>A0A4S4M0W6_9AGAM</name>
<dbReference type="Proteomes" id="UP000310158">
    <property type="component" value="Unassembled WGS sequence"/>
</dbReference>
<feature type="compositionally biased region" description="Low complexity" evidence="1">
    <location>
        <begin position="235"/>
        <end position="255"/>
    </location>
</feature>